<keyword evidence="3" id="KW-0472">Membrane</keyword>
<evidence type="ECO:0000256" key="4">
    <source>
        <dbReference type="SAM" id="SignalP"/>
    </source>
</evidence>
<dbReference type="SUPFAM" id="SSF48403">
    <property type="entry name" value="Ankyrin repeat"/>
    <property type="match status" value="1"/>
</dbReference>
<dbReference type="eggNOG" id="KOG4177">
    <property type="taxonomic scope" value="Eukaryota"/>
</dbReference>
<protein>
    <recommendedName>
        <fullName evidence="5">BRCT domain-containing protein</fullName>
    </recommendedName>
</protein>
<dbReference type="Gene3D" id="1.25.40.20">
    <property type="entry name" value="Ankyrin repeat-containing domain"/>
    <property type="match status" value="1"/>
</dbReference>
<feature type="transmembrane region" description="Helical" evidence="3">
    <location>
        <begin position="813"/>
        <end position="835"/>
    </location>
</feature>
<evidence type="ECO:0000259" key="5">
    <source>
        <dbReference type="PROSITE" id="PS50172"/>
    </source>
</evidence>
<dbReference type="HOGENOM" id="CLU_002600_0_0_1"/>
<dbReference type="PROSITE" id="PS50088">
    <property type="entry name" value="ANK_REPEAT"/>
    <property type="match status" value="1"/>
</dbReference>
<feature type="signal peptide" evidence="4">
    <location>
        <begin position="1"/>
        <end position="19"/>
    </location>
</feature>
<keyword evidence="2" id="KW-0175">Coiled coil</keyword>
<dbReference type="Pfam" id="PF12796">
    <property type="entry name" value="Ank_2"/>
    <property type="match status" value="1"/>
</dbReference>
<dbReference type="Gene3D" id="3.40.50.10190">
    <property type="entry name" value="BRCT domain"/>
    <property type="match status" value="1"/>
</dbReference>
<organism evidence="7">
    <name type="scientific">Caenorhabditis brenneri</name>
    <name type="common">Nematode worm</name>
    <dbReference type="NCBI Taxonomy" id="135651"/>
    <lineage>
        <taxon>Eukaryota</taxon>
        <taxon>Metazoa</taxon>
        <taxon>Ecdysozoa</taxon>
        <taxon>Nematoda</taxon>
        <taxon>Chromadorea</taxon>
        <taxon>Rhabditida</taxon>
        <taxon>Rhabditina</taxon>
        <taxon>Rhabditomorpha</taxon>
        <taxon>Rhabditoidea</taxon>
        <taxon>Rhabditidae</taxon>
        <taxon>Peloderinae</taxon>
        <taxon>Caenorhabditis</taxon>
    </lineage>
</organism>
<evidence type="ECO:0000256" key="1">
    <source>
        <dbReference type="PROSITE-ProRule" id="PRU00023"/>
    </source>
</evidence>
<keyword evidence="3" id="KW-1133">Transmembrane helix</keyword>
<name>G0M965_CAEBE</name>
<dbReference type="InterPro" id="IPR001357">
    <property type="entry name" value="BRCT_dom"/>
</dbReference>
<dbReference type="SMART" id="SM00248">
    <property type="entry name" value="ANK"/>
    <property type="match status" value="2"/>
</dbReference>
<sequence length="1212" mass="140567">MHRLMIFLTIFILVVSTKTTNLVEPAKSELQLFADNFRILSRVTNAIHLQYVLAEEKFKIEDLLAELLEVNRHHFNPMITLPIDLAKLEVGRIHSMDKNSTESTKIDRETIREYIHAIDVLAALVENEDRLNQSQELPADFIFNAAKKVQSYKSMDQCEKLDESNLIDFQRLFPKDSDSFEFPNDTTIKKILKNFEGRSQVLIDCLGSFETMNDTSHASDVQAANETYSLGRSSFKIVFDFAMHHEKIRNLSSFSKELKDEIKKNSIWQRSDKRLEQVMTQLNGTFFSFVRVREKYEYKTFSKPNTAGFRNAENLPMVFKDLEHPWFVGVIAKNKSTKELQSALEPYRNLYSKISALGTTWKKTISREVDELIISDTIEAVERIKNITLFSEDSSRYLEILKNSSDIVSCLNSKPIYLTKFGEFRRGHQPMEEILKKFLKLNEDLNTIKNHILYPAYGDRSRNSVYQDLIRSIVDIIKDKGNQDVLIILNKIREEIDKQIRNIKSKVLDEKFDFLEGLERLSDLVKETRKLKEKAKKLKESKVKIKELLSKKISNVFEVVDCLKKKNFNPDSLQFSFYVFDGLLTLPNNNTVGYINQFLDQLKKIQIDYANVKTVFLKDQPSYPTVSNYSKIFKSTKSIGIYSQQLGENLKFIENLEETRLSAKLLPNITEFPEDIRKMIEEKKLEDWVAPFDEMKKLLDGIQGVIEKAKQVNSSSFSSIERVFDKAAYVDGIKGDRKELYRLYQDLRISHLRDKADALQYFKIIHKLDLEFSAHHASLKNSRVGFNVFKHYFNKVFGNVPDQDVKYIKEVSWVAILGSCVGLVLLLLIGALLFYGMTENGRAKYADLWMYYFGSKEDFDKRWRYCRFLDYSNGRNHMLEAVREVNTTNLLKALKAGVYINAYNRHGNTALHVATKLGHPELVKILIKHGADRTLLNGQNRTAEQMIITKSTESLSDKPVEFQKIMKIYNKYRKRKFRLKVPPKFPESSFHIWIDEEVNVDLYNKFVGKFQSISSDEVSTATHCVVKTDENGVLHTDSLDLLSCIFHGIIIVRDTWLTDSLADESLIMEDSKYLVESVMYKGTKFDTVLKWSEAMAKGTIPFLYGVYVAAVMTEYDNLYTLTSIVDSQGGMVMDQFPLKKFFNKNTHPYLHAHLGPIFLIHDGSINLKLYKNDPDKMYTLFTEQEFISFLLKREINRDTRENLVTVLKNPKK</sequence>
<keyword evidence="7" id="KW-1185">Reference proteome</keyword>
<accession>G0M965</accession>
<keyword evidence="1" id="KW-0040">ANK repeat</keyword>
<dbReference type="PROSITE" id="PS50297">
    <property type="entry name" value="ANK_REP_REGION"/>
    <property type="match status" value="1"/>
</dbReference>
<dbReference type="OrthoDB" id="5955452at2759"/>
<dbReference type="AlphaFoldDB" id="G0M965"/>
<keyword evidence="4" id="KW-0732">Signal</keyword>
<dbReference type="InterPro" id="IPR003125">
    <property type="entry name" value="WSN"/>
</dbReference>
<dbReference type="SMART" id="SM00453">
    <property type="entry name" value="WSN"/>
    <property type="match status" value="1"/>
</dbReference>
<evidence type="ECO:0000313" key="6">
    <source>
        <dbReference type="EMBL" id="EGT30740.1"/>
    </source>
</evidence>
<feature type="chain" id="PRO_5003403189" description="BRCT domain-containing protein" evidence="4">
    <location>
        <begin position="20"/>
        <end position="1212"/>
    </location>
</feature>
<dbReference type="InterPro" id="IPR036770">
    <property type="entry name" value="Ankyrin_rpt-contain_sf"/>
</dbReference>
<evidence type="ECO:0000256" key="2">
    <source>
        <dbReference type="SAM" id="Coils"/>
    </source>
</evidence>
<feature type="coiled-coil region" evidence="2">
    <location>
        <begin position="518"/>
        <end position="551"/>
    </location>
</feature>
<feature type="repeat" description="ANK" evidence="1">
    <location>
        <begin position="906"/>
        <end position="938"/>
    </location>
</feature>
<dbReference type="PROSITE" id="PS50172">
    <property type="entry name" value="BRCT"/>
    <property type="match status" value="1"/>
</dbReference>
<evidence type="ECO:0000313" key="7">
    <source>
        <dbReference type="Proteomes" id="UP000008068"/>
    </source>
</evidence>
<feature type="domain" description="BRCT" evidence="5">
    <location>
        <begin position="1012"/>
        <end position="1074"/>
    </location>
</feature>
<dbReference type="Pfam" id="PF02206">
    <property type="entry name" value="WSN"/>
    <property type="match status" value="1"/>
</dbReference>
<dbReference type="EMBL" id="GL379787">
    <property type="protein sequence ID" value="EGT30740.1"/>
    <property type="molecule type" value="Genomic_DNA"/>
</dbReference>
<proteinExistence type="predicted"/>
<dbReference type="InterPro" id="IPR036420">
    <property type="entry name" value="BRCT_dom_sf"/>
</dbReference>
<keyword evidence="3" id="KW-0812">Transmembrane</keyword>
<dbReference type="SUPFAM" id="SSF52113">
    <property type="entry name" value="BRCT domain"/>
    <property type="match status" value="1"/>
</dbReference>
<evidence type="ECO:0000256" key="3">
    <source>
        <dbReference type="SAM" id="Phobius"/>
    </source>
</evidence>
<dbReference type="InterPro" id="IPR053345">
    <property type="entry name" value="Ankyrin_repeat-containing"/>
</dbReference>
<dbReference type="InParanoid" id="G0M965"/>
<gene>
    <name evidence="6" type="ORF">CAEBREN_16070</name>
</gene>
<dbReference type="InterPro" id="IPR002110">
    <property type="entry name" value="Ankyrin_rpt"/>
</dbReference>
<dbReference type="STRING" id="135651.G0M965"/>
<dbReference type="Proteomes" id="UP000008068">
    <property type="component" value="Unassembled WGS sequence"/>
</dbReference>
<reference evidence="7" key="1">
    <citation type="submission" date="2011-07" db="EMBL/GenBank/DDBJ databases">
        <authorList>
            <consortium name="Caenorhabditis brenneri Sequencing and Analysis Consortium"/>
            <person name="Wilson R.K."/>
        </authorList>
    </citation>
    <scope>NUCLEOTIDE SEQUENCE [LARGE SCALE GENOMIC DNA]</scope>
    <source>
        <strain evidence="7">PB2801</strain>
    </source>
</reference>
<dbReference type="PANTHER" id="PTHR22956">
    <property type="entry name" value="ANKYRIN REPEAT-CONTAINING PROTEIN F37A4.4-RELATED-RELATED"/>
    <property type="match status" value="1"/>
</dbReference>
<dbReference type="SMART" id="SM00292">
    <property type="entry name" value="BRCT"/>
    <property type="match status" value="1"/>
</dbReference>